<evidence type="ECO:0000313" key="15">
    <source>
        <dbReference type="Proteomes" id="UP001187531"/>
    </source>
</evidence>
<evidence type="ECO:0000256" key="3">
    <source>
        <dbReference type="ARBA" id="ARBA00004319"/>
    </source>
</evidence>
<dbReference type="SMART" id="SM00702">
    <property type="entry name" value="P4Hc"/>
    <property type="match status" value="1"/>
</dbReference>
<evidence type="ECO:0000256" key="8">
    <source>
        <dbReference type="ARBA" id="ARBA00022896"/>
    </source>
</evidence>
<dbReference type="Gene3D" id="1.25.40.10">
    <property type="entry name" value="Tetratricopeptide repeat domain"/>
    <property type="match status" value="1"/>
</dbReference>
<evidence type="ECO:0000313" key="14">
    <source>
        <dbReference type="EMBL" id="KAK2721082.1"/>
    </source>
</evidence>
<dbReference type="Gene3D" id="2.60.120.620">
    <property type="entry name" value="q2cbj1_9rhob like domain"/>
    <property type="match status" value="1"/>
</dbReference>
<evidence type="ECO:0000256" key="5">
    <source>
        <dbReference type="ARBA" id="ARBA00012269"/>
    </source>
</evidence>
<dbReference type="Pfam" id="PF13640">
    <property type="entry name" value="2OG-FeII_Oxy_3"/>
    <property type="match status" value="1"/>
</dbReference>
<evidence type="ECO:0000259" key="13">
    <source>
        <dbReference type="PROSITE" id="PS51471"/>
    </source>
</evidence>
<dbReference type="InterPro" id="IPR005123">
    <property type="entry name" value="Oxoglu/Fe-dep_dioxygenase_dom"/>
</dbReference>
<comment type="subcellular location">
    <subcellularLocation>
        <location evidence="3">Endoplasmic reticulum lumen</location>
    </subcellularLocation>
</comment>
<dbReference type="Pfam" id="PF08336">
    <property type="entry name" value="P4Ha_N"/>
    <property type="match status" value="1"/>
</dbReference>
<dbReference type="GO" id="GO:0004656">
    <property type="term" value="F:procollagen-proline 4-dioxygenase activity"/>
    <property type="evidence" value="ECO:0007669"/>
    <property type="project" value="UniProtKB-EC"/>
</dbReference>
<keyword evidence="8" id="KW-0847">Vitamin C</keyword>
<comment type="function">
    <text evidence="2">Catalyzes the post-translational formation of 4-hydroxyproline in -Xaa-Pro-Gly- sequences in collagens and other proteins.</text>
</comment>
<reference evidence="14" key="1">
    <citation type="submission" date="2023-07" db="EMBL/GenBank/DDBJ databases">
        <title>Chromosome-level genome assembly of Artemia franciscana.</title>
        <authorList>
            <person name="Jo E."/>
        </authorList>
    </citation>
    <scope>NUCLEOTIDE SEQUENCE</scope>
    <source>
        <tissue evidence="14">Whole body</tissue>
    </source>
</reference>
<dbReference type="PANTHER" id="PTHR10869:SF244">
    <property type="entry name" value="PROLYL 4-HYDROXYLASE SUBUNIT ALPHA-2"/>
    <property type="match status" value="1"/>
</dbReference>
<comment type="caution">
    <text evidence="14">The sequence shown here is derived from an EMBL/GenBank/DDBJ whole genome shotgun (WGS) entry which is preliminary data.</text>
</comment>
<comment type="cofactor">
    <cofactor evidence="1">
        <name>L-ascorbate</name>
        <dbReference type="ChEBI" id="CHEBI:38290"/>
    </cofactor>
</comment>
<dbReference type="InterPro" id="IPR006620">
    <property type="entry name" value="Pro_4_hyd_alph"/>
</dbReference>
<keyword evidence="7" id="KW-0256">Endoplasmic reticulum</keyword>
<evidence type="ECO:0000256" key="6">
    <source>
        <dbReference type="ARBA" id="ARBA00022723"/>
    </source>
</evidence>
<dbReference type="Proteomes" id="UP001187531">
    <property type="component" value="Unassembled WGS sequence"/>
</dbReference>
<dbReference type="GO" id="GO:0031418">
    <property type="term" value="F:L-ascorbic acid binding"/>
    <property type="evidence" value="ECO:0007669"/>
    <property type="project" value="UniProtKB-KW"/>
</dbReference>
<evidence type="ECO:0000256" key="4">
    <source>
        <dbReference type="ARBA" id="ARBA00006511"/>
    </source>
</evidence>
<dbReference type="AlphaFoldDB" id="A0AA88IHW5"/>
<evidence type="ECO:0000256" key="11">
    <source>
        <dbReference type="ARBA" id="ARBA00023004"/>
    </source>
</evidence>
<evidence type="ECO:0000256" key="2">
    <source>
        <dbReference type="ARBA" id="ARBA00002035"/>
    </source>
</evidence>
<keyword evidence="12" id="KW-0325">Glycoprotein</keyword>
<evidence type="ECO:0000256" key="10">
    <source>
        <dbReference type="ARBA" id="ARBA00023002"/>
    </source>
</evidence>
<dbReference type="PANTHER" id="PTHR10869">
    <property type="entry name" value="PROLYL 4-HYDROXYLASE ALPHA SUBUNIT"/>
    <property type="match status" value="1"/>
</dbReference>
<keyword evidence="9" id="KW-0223">Dioxygenase</keyword>
<accession>A0AA88IHW5</accession>
<gene>
    <name evidence="14" type="ORF">QYM36_003376</name>
</gene>
<keyword evidence="15" id="KW-1185">Reference proteome</keyword>
<organism evidence="14 15">
    <name type="scientific">Artemia franciscana</name>
    <name type="common">Brine shrimp</name>
    <name type="synonym">Artemia sanfranciscana</name>
    <dbReference type="NCBI Taxonomy" id="6661"/>
    <lineage>
        <taxon>Eukaryota</taxon>
        <taxon>Metazoa</taxon>
        <taxon>Ecdysozoa</taxon>
        <taxon>Arthropoda</taxon>
        <taxon>Crustacea</taxon>
        <taxon>Branchiopoda</taxon>
        <taxon>Anostraca</taxon>
        <taxon>Artemiidae</taxon>
        <taxon>Artemia</taxon>
    </lineage>
</organism>
<evidence type="ECO:0000256" key="9">
    <source>
        <dbReference type="ARBA" id="ARBA00022964"/>
    </source>
</evidence>
<dbReference type="GO" id="GO:0005788">
    <property type="term" value="C:endoplasmic reticulum lumen"/>
    <property type="evidence" value="ECO:0007669"/>
    <property type="project" value="UniProtKB-SubCell"/>
</dbReference>
<protein>
    <recommendedName>
        <fullName evidence="5">procollagen-proline 4-dioxygenase</fullName>
        <ecNumber evidence="5">1.14.11.2</ecNumber>
    </recommendedName>
</protein>
<evidence type="ECO:0000256" key="1">
    <source>
        <dbReference type="ARBA" id="ARBA00001961"/>
    </source>
</evidence>
<feature type="domain" description="Fe2OG dioxygenase" evidence="13">
    <location>
        <begin position="407"/>
        <end position="513"/>
    </location>
</feature>
<dbReference type="GO" id="GO:0005506">
    <property type="term" value="F:iron ion binding"/>
    <property type="evidence" value="ECO:0007669"/>
    <property type="project" value="InterPro"/>
</dbReference>
<evidence type="ECO:0000256" key="7">
    <source>
        <dbReference type="ARBA" id="ARBA00022824"/>
    </source>
</evidence>
<dbReference type="Gene3D" id="6.10.140.1460">
    <property type="match status" value="1"/>
</dbReference>
<evidence type="ECO:0000256" key="12">
    <source>
        <dbReference type="ARBA" id="ARBA00023180"/>
    </source>
</evidence>
<dbReference type="InterPro" id="IPR044862">
    <property type="entry name" value="Pro_4_hyd_alph_FE2OG_OXY"/>
</dbReference>
<dbReference type="EC" id="1.14.11.2" evidence="5"/>
<dbReference type="PROSITE" id="PS51471">
    <property type="entry name" value="FE2OG_OXY"/>
    <property type="match status" value="1"/>
</dbReference>
<proteinExistence type="inferred from homology"/>
<name>A0AA88IHW5_ARTSF</name>
<sequence length="513" mass="58526">MRCLEYVNKMFGVPILIPILLCFGVNVSRGEIFSANSQLKDVVSLEIEIDDILEKYLNKLEENMVKLKEFLANKPPWHRNSSRRQDLEEGNPILAYHIIKRLTVDLNTLEQNLEKNDWRVVSRKIERAKLKGAIPLEQDLHGAAQALIRIQDVYDLDIWALSQGKLLHVETKSALTASDCLYLGKYAYNAQLYTRAIEWFEQALNLSMTTNNPRSTTDLAQNLLLLAEREHDQKLKNGILSDYLHPLPVSKKTARLQREDKILNRRFALGKHLTAYQELENFKALCRGEQLMSEQEQAKLKCWLDTRKNPYFFLMPVKVEENSGVLNLYTFHGILTENEIAIIKSIAKPKLNRARVQSGSNKEDGNVSNQRTSKVSWTDENDHLLMLKLATRISRITGLRTDSRIGDSEKFQVANYGLGGHYSPHTDFLITGKSAAEFKNMNQEFLVLGDRIATFMFYLSDVEIGGFTSFPRIGAVIRPSKGSAAFWYNLKRSGKADIMSYHGACPVVLGNKW</sequence>
<keyword evidence="6" id="KW-0479">Metal-binding</keyword>
<dbReference type="InterPro" id="IPR011990">
    <property type="entry name" value="TPR-like_helical_dom_sf"/>
</dbReference>
<comment type="similarity">
    <text evidence="4">Belongs to the P4HA family.</text>
</comment>
<feature type="non-terminal residue" evidence="14">
    <location>
        <position position="1"/>
    </location>
</feature>
<dbReference type="InterPro" id="IPR045054">
    <property type="entry name" value="P4HA-like"/>
</dbReference>
<dbReference type="InterPro" id="IPR013547">
    <property type="entry name" value="P4H_N"/>
</dbReference>
<keyword evidence="10" id="KW-0560">Oxidoreductase</keyword>
<keyword evidence="11" id="KW-0408">Iron</keyword>
<dbReference type="EMBL" id="JAVRJZ010000006">
    <property type="protein sequence ID" value="KAK2721082.1"/>
    <property type="molecule type" value="Genomic_DNA"/>
</dbReference>